<dbReference type="Pfam" id="PF00144">
    <property type="entry name" value="Beta-lactamase"/>
    <property type="match status" value="1"/>
</dbReference>
<keyword evidence="4" id="KW-1185">Reference proteome</keyword>
<protein>
    <submittedName>
        <fullName evidence="3">Serine hydrolase</fullName>
    </submittedName>
</protein>
<evidence type="ECO:0000313" key="4">
    <source>
        <dbReference type="Proteomes" id="UP000664369"/>
    </source>
</evidence>
<keyword evidence="1" id="KW-0732">Signal</keyword>
<dbReference type="InterPro" id="IPR012338">
    <property type="entry name" value="Beta-lactam/transpept-like"/>
</dbReference>
<dbReference type="EMBL" id="JAGETZ010000012">
    <property type="protein sequence ID" value="MBO2011713.1"/>
    <property type="molecule type" value="Genomic_DNA"/>
</dbReference>
<dbReference type="Gene3D" id="3.40.710.10">
    <property type="entry name" value="DD-peptidase/beta-lactamase superfamily"/>
    <property type="match status" value="1"/>
</dbReference>
<evidence type="ECO:0000313" key="3">
    <source>
        <dbReference type="EMBL" id="MBO2011713.1"/>
    </source>
</evidence>
<organism evidence="3 4">
    <name type="scientific">Hymenobacter negativus</name>
    <dbReference type="NCBI Taxonomy" id="2795026"/>
    <lineage>
        <taxon>Bacteria</taxon>
        <taxon>Pseudomonadati</taxon>
        <taxon>Bacteroidota</taxon>
        <taxon>Cytophagia</taxon>
        <taxon>Cytophagales</taxon>
        <taxon>Hymenobacteraceae</taxon>
        <taxon>Hymenobacter</taxon>
    </lineage>
</organism>
<dbReference type="PANTHER" id="PTHR43283:SF7">
    <property type="entry name" value="BETA-LACTAMASE-RELATED DOMAIN-CONTAINING PROTEIN"/>
    <property type="match status" value="1"/>
</dbReference>
<comment type="caution">
    <text evidence="3">The sequence shown here is derived from an EMBL/GenBank/DDBJ whole genome shotgun (WGS) entry which is preliminary data.</text>
</comment>
<dbReference type="GO" id="GO:0016787">
    <property type="term" value="F:hydrolase activity"/>
    <property type="evidence" value="ECO:0007669"/>
    <property type="project" value="UniProtKB-KW"/>
</dbReference>
<dbReference type="RefSeq" id="WP_208177404.1">
    <property type="nucleotide sequence ID" value="NZ_JAGETZ010000012.1"/>
</dbReference>
<feature type="domain" description="Beta-lactamase-related" evidence="2">
    <location>
        <begin position="174"/>
        <end position="442"/>
    </location>
</feature>
<gene>
    <name evidence="3" type="ORF">J4E00_21790</name>
</gene>
<dbReference type="PANTHER" id="PTHR43283">
    <property type="entry name" value="BETA-LACTAMASE-RELATED"/>
    <property type="match status" value="1"/>
</dbReference>
<dbReference type="SUPFAM" id="SSF56601">
    <property type="entry name" value="beta-lactamase/transpeptidase-like"/>
    <property type="match status" value="1"/>
</dbReference>
<keyword evidence="3" id="KW-0378">Hydrolase</keyword>
<accession>A0ABS3QKD3</accession>
<proteinExistence type="predicted"/>
<evidence type="ECO:0000259" key="2">
    <source>
        <dbReference type="Pfam" id="PF00144"/>
    </source>
</evidence>
<feature type="chain" id="PRO_5047368436" evidence="1">
    <location>
        <begin position="20"/>
        <end position="465"/>
    </location>
</feature>
<dbReference type="Proteomes" id="UP000664369">
    <property type="component" value="Unassembled WGS sequence"/>
</dbReference>
<evidence type="ECO:0000256" key="1">
    <source>
        <dbReference type="SAM" id="SignalP"/>
    </source>
</evidence>
<reference evidence="3 4" key="1">
    <citation type="submission" date="2021-03" db="EMBL/GenBank/DDBJ databases">
        <authorList>
            <person name="Kim M.K."/>
        </authorList>
    </citation>
    <scope>NUCLEOTIDE SEQUENCE [LARGE SCALE GENOMIC DNA]</scope>
    <source>
        <strain evidence="3 4">BT442</strain>
    </source>
</reference>
<sequence length="465" mass="51870">MKKWVLLLLLGFTSARVFAQAPFARTLVQLQEYQGLYEYENRATLQMAASPRDLVLYAIIADARYALHAVGPDSFADGSNNAVQFQRDASGKVISYTLKQQVYRRLKGNLNLPPQMWSPRPLAAGQPFVYRYTAPPKTTDGLPVGTLQNTGLDPALLATMVTKIVDGSLPNIHSVLVLQNGRLVFEEYFYEYDRETLHSQRSATKSVISALTGIAIEQGFIKSVQEPVAAYFPEYKLRNDSPEKQRISIENMLANQSGLDCDIANEQSVGNETTMDHSPDWVKYTLDLPLSDHPGGKGMYCSGNPITVGRIIEKQARQPLPDFARQVLFGPLGIKNFDWRFQPDSTSADTYCQLSLRPRDMAKFGLLYLNQGQWQGQQLVPAAWVSASLAQHSVVQGVSYGYLWWLKYLDVAGRRYHGAMAQGNGGQRISVWPEQKLVVIVTGGNFNQQSPSDEMIGKYVLAAFK</sequence>
<name>A0ABS3QKD3_9BACT</name>
<feature type="signal peptide" evidence="1">
    <location>
        <begin position="1"/>
        <end position="19"/>
    </location>
</feature>
<dbReference type="InterPro" id="IPR001466">
    <property type="entry name" value="Beta-lactam-related"/>
</dbReference>
<dbReference type="InterPro" id="IPR050789">
    <property type="entry name" value="Diverse_Enzym_Activities"/>
</dbReference>